<protein>
    <submittedName>
        <fullName evidence="2">Uncharacterized protein</fullName>
    </submittedName>
</protein>
<reference evidence="3" key="1">
    <citation type="submission" date="2017-06" db="EMBL/GenBank/DDBJ databases">
        <title>Genome analysis of Fimbriiglobus ruber SP5, the first member of the order Planctomycetales with confirmed chitinolytic capability.</title>
        <authorList>
            <person name="Ravin N.V."/>
            <person name="Rakitin A.L."/>
            <person name="Ivanova A.A."/>
            <person name="Beletsky A.V."/>
            <person name="Kulichevskaya I.S."/>
            <person name="Mardanov A.V."/>
            <person name="Dedysh S.N."/>
        </authorList>
    </citation>
    <scope>NUCLEOTIDE SEQUENCE [LARGE SCALE GENOMIC DNA]</scope>
    <source>
        <strain evidence="3">SP5</strain>
    </source>
</reference>
<name>A0A225DG24_9BACT</name>
<organism evidence="2 3">
    <name type="scientific">Fimbriiglobus ruber</name>
    <dbReference type="NCBI Taxonomy" id="1908690"/>
    <lineage>
        <taxon>Bacteria</taxon>
        <taxon>Pseudomonadati</taxon>
        <taxon>Planctomycetota</taxon>
        <taxon>Planctomycetia</taxon>
        <taxon>Gemmatales</taxon>
        <taxon>Gemmataceae</taxon>
        <taxon>Fimbriiglobus</taxon>
    </lineage>
</organism>
<accession>A0A225DG24</accession>
<evidence type="ECO:0000313" key="2">
    <source>
        <dbReference type="EMBL" id="OWK35345.1"/>
    </source>
</evidence>
<evidence type="ECO:0000313" key="3">
    <source>
        <dbReference type="Proteomes" id="UP000214646"/>
    </source>
</evidence>
<dbReference type="Proteomes" id="UP000214646">
    <property type="component" value="Unassembled WGS sequence"/>
</dbReference>
<sequence length="99" mass="10032">MTGRGTGGRNFVAMFAPPAGLGQGPLATLDGGDVAGDLRRADEVAVGVANGQDRERDVDPAAAFGRPDRLEVVQSLPAPDALQMPRSSSNWSGGANGVS</sequence>
<feature type="region of interest" description="Disordered" evidence="1">
    <location>
        <begin position="77"/>
        <end position="99"/>
    </location>
</feature>
<gene>
    <name evidence="2" type="ORF">FRUB_09506</name>
</gene>
<evidence type="ECO:0000256" key="1">
    <source>
        <dbReference type="SAM" id="MobiDB-lite"/>
    </source>
</evidence>
<proteinExistence type="predicted"/>
<comment type="caution">
    <text evidence="2">The sequence shown here is derived from an EMBL/GenBank/DDBJ whole genome shotgun (WGS) entry which is preliminary data.</text>
</comment>
<dbReference type="AlphaFoldDB" id="A0A225DG24"/>
<keyword evidence="3" id="KW-1185">Reference proteome</keyword>
<dbReference type="EMBL" id="NIDE01000018">
    <property type="protein sequence ID" value="OWK35345.1"/>
    <property type="molecule type" value="Genomic_DNA"/>
</dbReference>